<dbReference type="InterPro" id="IPR018060">
    <property type="entry name" value="HTH_AraC"/>
</dbReference>
<keyword evidence="3" id="KW-0804">Transcription</keyword>
<evidence type="ECO:0000256" key="2">
    <source>
        <dbReference type="ARBA" id="ARBA00023125"/>
    </source>
</evidence>
<dbReference type="InterPro" id="IPR020449">
    <property type="entry name" value="Tscrpt_reg_AraC-type_HTH"/>
</dbReference>
<evidence type="ECO:0000313" key="6">
    <source>
        <dbReference type="Proteomes" id="UP000269097"/>
    </source>
</evidence>
<dbReference type="InterPro" id="IPR014710">
    <property type="entry name" value="RmlC-like_jellyroll"/>
</dbReference>
<proteinExistence type="predicted"/>
<dbReference type="AlphaFoldDB" id="A0A3G3JTI4"/>
<dbReference type="PROSITE" id="PS01124">
    <property type="entry name" value="HTH_ARAC_FAMILY_2"/>
    <property type="match status" value="1"/>
</dbReference>
<keyword evidence="6" id="KW-1185">Reference proteome</keyword>
<keyword evidence="1" id="KW-0805">Transcription regulation</keyword>
<accession>A0A3G3JTI4</accession>
<organism evidence="5 6">
    <name type="scientific">Cohnella candidum</name>
    <dbReference type="NCBI Taxonomy" id="2674991"/>
    <lineage>
        <taxon>Bacteria</taxon>
        <taxon>Bacillati</taxon>
        <taxon>Bacillota</taxon>
        <taxon>Bacilli</taxon>
        <taxon>Bacillales</taxon>
        <taxon>Paenibacillaceae</taxon>
        <taxon>Cohnella</taxon>
    </lineage>
</organism>
<dbReference type="PANTHER" id="PTHR43280">
    <property type="entry name" value="ARAC-FAMILY TRANSCRIPTIONAL REGULATOR"/>
    <property type="match status" value="1"/>
</dbReference>
<dbReference type="GO" id="GO:0043565">
    <property type="term" value="F:sequence-specific DNA binding"/>
    <property type="evidence" value="ECO:0007669"/>
    <property type="project" value="InterPro"/>
</dbReference>
<evidence type="ECO:0000256" key="1">
    <source>
        <dbReference type="ARBA" id="ARBA00023015"/>
    </source>
</evidence>
<dbReference type="InterPro" id="IPR003313">
    <property type="entry name" value="AraC-bd"/>
</dbReference>
<reference evidence="5 6" key="1">
    <citation type="submission" date="2018-10" db="EMBL/GenBank/DDBJ databases">
        <title>Genome Sequence of Cohnella sp.</title>
        <authorList>
            <person name="Srinivasan S."/>
            <person name="Kim M.K."/>
        </authorList>
    </citation>
    <scope>NUCLEOTIDE SEQUENCE [LARGE SCALE GENOMIC DNA]</scope>
    <source>
        <strain evidence="5 6">18JY8-7</strain>
    </source>
</reference>
<dbReference type="Gene3D" id="2.60.120.10">
    <property type="entry name" value="Jelly Rolls"/>
    <property type="match status" value="1"/>
</dbReference>
<dbReference type="SUPFAM" id="SSF46689">
    <property type="entry name" value="Homeodomain-like"/>
    <property type="match status" value="2"/>
</dbReference>
<gene>
    <name evidence="5" type="ORF">EAV92_02425</name>
</gene>
<dbReference type="KEGG" id="coh:EAV92_02425"/>
<dbReference type="Proteomes" id="UP000269097">
    <property type="component" value="Chromosome"/>
</dbReference>
<dbReference type="SUPFAM" id="SSF51215">
    <property type="entry name" value="Regulatory protein AraC"/>
    <property type="match status" value="1"/>
</dbReference>
<evidence type="ECO:0000256" key="3">
    <source>
        <dbReference type="ARBA" id="ARBA00023163"/>
    </source>
</evidence>
<dbReference type="SMART" id="SM00342">
    <property type="entry name" value="HTH_ARAC"/>
    <property type="match status" value="1"/>
</dbReference>
<evidence type="ECO:0000259" key="4">
    <source>
        <dbReference type="PROSITE" id="PS01124"/>
    </source>
</evidence>
<dbReference type="Pfam" id="PF12833">
    <property type="entry name" value="HTH_18"/>
    <property type="match status" value="1"/>
</dbReference>
<sequence length="302" mass="33868">MVNGDNALQGKSAKAPVQHSPVSEHFQGNFPLFMNRWEEGFQLREHDHAYLEIVYVMAGEGFHYVGNRVERAAKGCLYVLPLGTSHIFRPSDASGRNNLVVYNLCIRPDFLGELTRWLSAYGSGGELFTLLSGAPGTYISLVDPGMELRPVFDRLFREYTEKPWGFEVSMFAGLLQITVQVTRLLRPDLSSASVASRTGTAAWLEYVDSHATEPLTVDELAAKAGISKRHFIRLFRQAAGMGFSDYLQLRRVEHACRMLLETDHKIASIAKSAGYQDPAHFREVFRKVMGTSPSEYRSANEK</sequence>
<protein>
    <submittedName>
        <fullName evidence="5">AraC family transcriptional regulator</fullName>
    </submittedName>
</protein>
<dbReference type="Pfam" id="PF02311">
    <property type="entry name" value="AraC_binding"/>
    <property type="match status" value="1"/>
</dbReference>
<dbReference type="InterPro" id="IPR009057">
    <property type="entry name" value="Homeodomain-like_sf"/>
</dbReference>
<feature type="domain" description="HTH araC/xylS-type" evidence="4">
    <location>
        <begin position="201"/>
        <end position="299"/>
    </location>
</feature>
<keyword evidence="2" id="KW-0238">DNA-binding</keyword>
<dbReference type="PRINTS" id="PR00032">
    <property type="entry name" value="HTHARAC"/>
</dbReference>
<dbReference type="EMBL" id="CP033433">
    <property type="protein sequence ID" value="AYQ71538.1"/>
    <property type="molecule type" value="Genomic_DNA"/>
</dbReference>
<evidence type="ECO:0000313" key="5">
    <source>
        <dbReference type="EMBL" id="AYQ71538.1"/>
    </source>
</evidence>
<dbReference type="PANTHER" id="PTHR43280:SF28">
    <property type="entry name" value="HTH-TYPE TRANSCRIPTIONAL ACTIVATOR RHAS"/>
    <property type="match status" value="1"/>
</dbReference>
<dbReference type="Gene3D" id="1.10.10.60">
    <property type="entry name" value="Homeodomain-like"/>
    <property type="match status" value="2"/>
</dbReference>
<dbReference type="RefSeq" id="WP_123039601.1">
    <property type="nucleotide sequence ID" value="NZ_CP033433.1"/>
</dbReference>
<dbReference type="InterPro" id="IPR037923">
    <property type="entry name" value="HTH-like"/>
</dbReference>
<name>A0A3G3JTI4_9BACL</name>
<dbReference type="GO" id="GO:0003700">
    <property type="term" value="F:DNA-binding transcription factor activity"/>
    <property type="evidence" value="ECO:0007669"/>
    <property type="project" value="InterPro"/>
</dbReference>